<evidence type="ECO:0000259" key="2">
    <source>
        <dbReference type="Pfam" id="PF01558"/>
    </source>
</evidence>
<gene>
    <name evidence="4" type="ORF">GM51_6280</name>
</gene>
<feature type="domain" description="Pyruvate/ketoisovalerate oxidoreductase catalytic" evidence="2">
    <location>
        <begin position="35"/>
        <end position="225"/>
    </location>
</feature>
<dbReference type="EMBL" id="JNSL01000028">
    <property type="protein sequence ID" value="KGA19682.1"/>
    <property type="molecule type" value="Genomic_DNA"/>
</dbReference>
<evidence type="ECO:0000313" key="4">
    <source>
        <dbReference type="EMBL" id="KGA19682.1"/>
    </source>
</evidence>
<dbReference type="GO" id="GO:0016903">
    <property type="term" value="F:oxidoreductase activity, acting on the aldehyde or oxo group of donors"/>
    <property type="evidence" value="ECO:0007669"/>
    <property type="project" value="InterPro"/>
</dbReference>
<evidence type="ECO:0000259" key="3">
    <source>
        <dbReference type="Pfam" id="PF20169"/>
    </source>
</evidence>
<dbReference type="InterPro" id="IPR019752">
    <property type="entry name" value="Pyrv/ketoisovalerate_OxRed_cat"/>
</dbReference>
<evidence type="ECO:0000256" key="1">
    <source>
        <dbReference type="ARBA" id="ARBA00023002"/>
    </source>
</evidence>
<dbReference type="InterPro" id="IPR002869">
    <property type="entry name" value="Pyrv_flavodox_OxRed_cen"/>
</dbReference>
<organism evidence="4">
    <name type="scientific">freshwater metagenome</name>
    <dbReference type="NCBI Taxonomy" id="449393"/>
    <lineage>
        <taxon>unclassified sequences</taxon>
        <taxon>metagenomes</taxon>
        <taxon>ecological metagenomes</taxon>
    </lineage>
</organism>
<dbReference type="SUPFAM" id="SSF53323">
    <property type="entry name" value="Pyruvate-ferredoxin oxidoreductase, PFOR, domain III"/>
    <property type="match status" value="1"/>
</dbReference>
<proteinExistence type="predicted"/>
<dbReference type="AlphaFoldDB" id="A0A094Q8F6"/>
<protein>
    <submittedName>
        <fullName evidence="4">Uncharacterized protein</fullName>
    </submittedName>
</protein>
<dbReference type="Pfam" id="PF20169">
    <property type="entry name" value="DUF6537"/>
    <property type="match status" value="1"/>
</dbReference>
<dbReference type="NCBIfam" id="NF006179">
    <property type="entry name" value="PRK08312.1"/>
    <property type="match status" value="1"/>
</dbReference>
<dbReference type="InterPro" id="IPR052198">
    <property type="entry name" value="IorB_Oxidoreductase"/>
</dbReference>
<feature type="domain" description="DUF6537" evidence="3">
    <location>
        <begin position="296"/>
        <end position="508"/>
    </location>
</feature>
<reference evidence="4" key="1">
    <citation type="submission" date="2014-06" db="EMBL/GenBank/DDBJ databases">
        <title>Key roles for freshwater Actinobacteria revealed by deep metagenomic sequencing.</title>
        <authorList>
            <person name="Ghai R."/>
            <person name="Mizuno C.M."/>
            <person name="Picazo A."/>
            <person name="Camacho A."/>
            <person name="Rodriguez-Valera F."/>
        </authorList>
    </citation>
    <scope>NUCLEOTIDE SEQUENCE</scope>
</reference>
<sequence>MGHFKRVLRNGCQELKPNSKTPQDRPITLALLAMGGEGGGVLADWAIDMAERNGFFAQTTSVPGVAQRTGTTVYYLEFYPDDGISRLGSHEPILSTMAMPGEVDIVVASELMEAGRAISRGFVTSDVTTLITSTNRVYSMTERTALGDGRVDSEAILKSAKDSSKKLIAADFAKVAEDSSSVISAALFGALAGSNALPFGKEHFIAAIERGGVGVKSSIAAFEKSFEIASALIKSEGKTQSSAVSVQIGTKPVNPGEISQEEQSKIINDPTSVVGYKLTNLAAQVKSEVPESARVMVINGIKRTADYQSTKYAERYLSRVLEIAKIEAQCGNGSGRLLNETARYTALWMTYEDTIRVADLKTRRSRFQRVNAEARVNKEQLMEVREYLHPMSEEIADTLPTPIGKWILRTKVVTRSIEKITANGMILNTASIGGYLLLYTLARLKPIRPRSLRFNLEQERIDSWLGRIKTLASTNYDLACEVAECANVIKGYGDTHRNGWRNFTFIMDELDRIAANTDAAVRVKDLRVAALADEDGIKLRALLSL</sequence>
<comment type="caution">
    <text evidence="4">The sequence shown here is derived from an EMBL/GenBank/DDBJ whole genome shotgun (WGS) entry which is preliminary data.</text>
</comment>
<dbReference type="PANTHER" id="PTHR43854:SF1">
    <property type="entry name" value="INDOLEPYRUVATE OXIDOREDUCTASE SUBUNIT IORB"/>
    <property type="match status" value="1"/>
</dbReference>
<name>A0A094Q8F6_9ZZZZ</name>
<keyword evidence="1" id="KW-0560">Oxidoreductase</keyword>
<dbReference type="Gene3D" id="3.40.920.10">
    <property type="entry name" value="Pyruvate-ferredoxin oxidoreductase, PFOR, domain III"/>
    <property type="match status" value="1"/>
</dbReference>
<dbReference type="PANTHER" id="PTHR43854">
    <property type="entry name" value="INDOLEPYRUVATE OXIDOREDUCTASE SUBUNIT IORB"/>
    <property type="match status" value="1"/>
</dbReference>
<accession>A0A094Q8F6</accession>
<dbReference type="InterPro" id="IPR046667">
    <property type="entry name" value="DUF6537"/>
</dbReference>
<dbReference type="Pfam" id="PF01558">
    <property type="entry name" value="POR"/>
    <property type="match status" value="1"/>
</dbReference>